<dbReference type="InterPro" id="IPR050959">
    <property type="entry name" value="MarA-like"/>
</dbReference>
<keyword evidence="3" id="KW-0804">Transcription</keyword>
<proteinExistence type="predicted"/>
<dbReference type="SUPFAM" id="SSF46689">
    <property type="entry name" value="Homeodomain-like"/>
    <property type="match status" value="2"/>
</dbReference>
<dbReference type="Gene3D" id="1.10.10.60">
    <property type="entry name" value="Homeodomain-like"/>
    <property type="match status" value="2"/>
</dbReference>
<accession>A0A0R0B5L4</accession>
<name>A0A0R0B5L4_9GAMM</name>
<organism evidence="5 6">
    <name type="scientific">Stenotrophomonas beteli</name>
    <dbReference type="NCBI Taxonomy" id="3384461"/>
    <lineage>
        <taxon>Bacteria</taxon>
        <taxon>Pseudomonadati</taxon>
        <taxon>Pseudomonadota</taxon>
        <taxon>Gammaproteobacteria</taxon>
        <taxon>Lysobacterales</taxon>
        <taxon>Lysobacteraceae</taxon>
        <taxon>Stenotrophomonas</taxon>
        <taxon>Stenotrophomonas maltophilia group</taxon>
    </lineage>
</organism>
<dbReference type="InterPro" id="IPR029442">
    <property type="entry name" value="GyrI-like"/>
</dbReference>
<dbReference type="SMART" id="SM00342">
    <property type="entry name" value="HTH_ARAC"/>
    <property type="match status" value="1"/>
</dbReference>
<gene>
    <name evidence="5" type="ORF">ARC23_02555</name>
</gene>
<dbReference type="InterPro" id="IPR011256">
    <property type="entry name" value="Reg_factor_effector_dom_sf"/>
</dbReference>
<evidence type="ECO:0000313" key="6">
    <source>
        <dbReference type="Proteomes" id="UP000051757"/>
    </source>
</evidence>
<dbReference type="OrthoDB" id="282744at2"/>
<dbReference type="InterPro" id="IPR018060">
    <property type="entry name" value="HTH_AraC"/>
</dbReference>
<evidence type="ECO:0000256" key="1">
    <source>
        <dbReference type="ARBA" id="ARBA00023015"/>
    </source>
</evidence>
<dbReference type="EMBL" id="LLXV01000055">
    <property type="protein sequence ID" value="KRG48724.1"/>
    <property type="molecule type" value="Genomic_DNA"/>
</dbReference>
<dbReference type="SUPFAM" id="SSF55136">
    <property type="entry name" value="Probable bacterial effector-binding domain"/>
    <property type="match status" value="1"/>
</dbReference>
<evidence type="ECO:0000259" key="4">
    <source>
        <dbReference type="PROSITE" id="PS01124"/>
    </source>
</evidence>
<protein>
    <submittedName>
        <fullName evidence="5">AraC family transcriptional regulator</fullName>
    </submittedName>
</protein>
<evidence type="ECO:0000313" key="5">
    <source>
        <dbReference type="EMBL" id="KRG48724.1"/>
    </source>
</evidence>
<feature type="domain" description="HTH araC/xylS-type" evidence="4">
    <location>
        <begin position="5"/>
        <end position="103"/>
    </location>
</feature>
<reference evidence="5 6" key="1">
    <citation type="journal article" date="2016" name="Front. Microbiol.">
        <title>Genome Sequence of Type Strains of Genus Stenotrophomonas.</title>
        <authorList>
            <person name="Patil P.P."/>
            <person name="Midha S."/>
            <person name="Kumar S."/>
            <person name="Patil P.B."/>
        </authorList>
    </citation>
    <scope>NUCLEOTIDE SEQUENCE [LARGE SCALE GENOMIC DNA]</scope>
    <source>
        <strain evidence="5 6">LMG 978</strain>
    </source>
</reference>
<dbReference type="Proteomes" id="UP000051757">
    <property type="component" value="Unassembled WGS sequence"/>
</dbReference>
<dbReference type="PANTHER" id="PTHR47504:SF5">
    <property type="entry name" value="RIGHT ORIGIN-BINDING PROTEIN"/>
    <property type="match status" value="1"/>
</dbReference>
<evidence type="ECO:0000256" key="3">
    <source>
        <dbReference type="ARBA" id="ARBA00023163"/>
    </source>
</evidence>
<comment type="caution">
    <text evidence="5">The sequence shown here is derived from an EMBL/GenBank/DDBJ whole genome shotgun (WGS) entry which is preliminary data.</text>
</comment>
<keyword evidence="1" id="KW-0805">Transcription regulation</keyword>
<dbReference type="InterPro" id="IPR010499">
    <property type="entry name" value="AraC_E-bd"/>
</dbReference>
<dbReference type="Pfam" id="PF12833">
    <property type="entry name" value="HTH_18"/>
    <property type="match status" value="1"/>
</dbReference>
<keyword evidence="2" id="KW-0238">DNA-binding</keyword>
<dbReference type="InterPro" id="IPR009057">
    <property type="entry name" value="Homeodomain-like_sf"/>
</dbReference>
<dbReference type="GO" id="GO:0043565">
    <property type="term" value="F:sequence-specific DNA binding"/>
    <property type="evidence" value="ECO:0007669"/>
    <property type="project" value="InterPro"/>
</dbReference>
<dbReference type="AlphaFoldDB" id="A0A0R0B5L4"/>
<dbReference type="GO" id="GO:0003700">
    <property type="term" value="F:DNA-binding transcription factor activity"/>
    <property type="evidence" value="ECO:0007669"/>
    <property type="project" value="InterPro"/>
</dbReference>
<dbReference type="Pfam" id="PF06445">
    <property type="entry name" value="GyrI-like"/>
    <property type="match status" value="1"/>
</dbReference>
<dbReference type="SMART" id="SM00871">
    <property type="entry name" value="AraC_E_bind"/>
    <property type="match status" value="1"/>
</dbReference>
<keyword evidence="6" id="KW-1185">Reference proteome</keyword>
<evidence type="ECO:0000256" key="2">
    <source>
        <dbReference type="ARBA" id="ARBA00023125"/>
    </source>
</evidence>
<sequence>MSAAGKALWYMETHADSPLALADIAAAAGLSPFHLSRLFQARTGISVVRYLRGRRLSTAAQRLADGATDILQVALAAGYSTHAAFTRAFCEQFGQTPERVREHGIDGLALVQAIRVDDAPVACTEAPRLLDTPAFQVAGIGMRHTRDSSGAIPGQWVQLNREWPTPAPVSFGVCCNSDDDGGFDYVAALPASALPAVPAHWQRVTVPARRYLVAWHGGHISSVRSTWFWLLDHYLPGSGLSLADAPDLERYDTRFDEHTGHGGVEIWLPVDERPR</sequence>
<dbReference type="Gene3D" id="3.20.80.10">
    <property type="entry name" value="Regulatory factor, effector binding domain"/>
    <property type="match status" value="1"/>
</dbReference>
<dbReference type="PANTHER" id="PTHR47504">
    <property type="entry name" value="RIGHT ORIGIN-BINDING PROTEIN"/>
    <property type="match status" value="1"/>
</dbReference>
<dbReference type="PROSITE" id="PS01124">
    <property type="entry name" value="HTH_ARAC_FAMILY_2"/>
    <property type="match status" value="1"/>
</dbReference>